<organism evidence="1 2">
    <name type="scientific">Bacillus tropicus</name>
    <dbReference type="NCBI Taxonomy" id="2026188"/>
    <lineage>
        <taxon>Bacteria</taxon>
        <taxon>Bacillati</taxon>
        <taxon>Bacillota</taxon>
        <taxon>Bacilli</taxon>
        <taxon>Bacillales</taxon>
        <taxon>Bacillaceae</taxon>
        <taxon>Bacillus</taxon>
        <taxon>Bacillus cereus group</taxon>
    </lineage>
</organism>
<dbReference type="PIRSF" id="PIRSF011560">
    <property type="entry name" value="ComK"/>
    <property type="match status" value="1"/>
</dbReference>
<dbReference type="EMBL" id="CP065739">
    <property type="protein sequence ID" value="QPR76102.1"/>
    <property type="molecule type" value="Genomic_DNA"/>
</dbReference>
<reference evidence="1 2" key="1">
    <citation type="submission" date="2020-12" db="EMBL/GenBank/DDBJ databases">
        <title>FDA dAtabase for Regulatory Grade micrObial Sequences (FDA-ARGOS): Supporting development and validation of Infectious Disease Dx tests.</title>
        <authorList>
            <person name="Nelson B."/>
            <person name="Plummer A."/>
            <person name="Tallon L."/>
            <person name="Sadzewicz L."/>
            <person name="Zhao X."/>
            <person name="Boylan J."/>
            <person name="Ott S."/>
            <person name="Bowen H."/>
            <person name="Vavikolanu K."/>
            <person name="Mehta A."/>
            <person name="Aluvathingal J."/>
            <person name="Nadendla S."/>
            <person name="Myers T."/>
            <person name="Yan Y."/>
            <person name="Sichtig H."/>
        </authorList>
    </citation>
    <scope>NUCLEOTIDE SEQUENCE [LARGE SCALE GENOMIC DNA]</scope>
    <source>
        <strain evidence="1 2">FDAARGOS_920</strain>
    </source>
</reference>
<sequence>MNDENDIIIISNSTMMLEPYKHPSYCTKMIDSSGKHLYSCQTALQLIKKSCLTNVHSTYQGRRKAVQTNFHFKQNVPIPINHREYICAFPTESPSSPNCIWLFYNHIDDIEFFKQSKKAIIHFSNGTTTTIHISPHKLKQQLLKAGYVLSRMNMQDSLQFKNLLLHLLP</sequence>
<keyword evidence="2" id="KW-1185">Reference proteome</keyword>
<proteinExistence type="predicted"/>
<dbReference type="InterPro" id="IPR010461">
    <property type="entry name" value="ComK"/>
</dbReference>
<dbReference type="RefSeq" id="WP_042515866.1">
    <property type="nucleotide sequence ID" value="NZ_CP065739.1"/>
</dbReference>
<evidence type="ECO:0000313" key="2">
    <source>
        <dbReference type="Proteomes" id="UP000594791"/>
    </source>
</evidence>
<accession>A0A7T2V476</accession>
<evidence type="ECO:0000313" key="1">
    <source>
        <dbReference type="EMBL" id="QPR76102.1"/>
    </source>
</evidence>
<dbReference type="Pfam" id="PF06338">
    <property type="entry name" value="ComK"/>
    <property type="match status" value="1"/>
</dbReference>
<gene>
    <name evidence="1" type="ORF">I6G77_18635</name>
</gene>
<protein>
    <submittedName>
        <fullName evidence="1">Competence protein ComK</fullName>
    </submittedName>
</protein>
<dbReference type="Proteomes" id="UP000594791">
    <property type="component" value="Chromosome"/>
</dbReference>
<name>A0A7T2V476_9BACI</name>